<reference evidence="12" key="2">
    <citation type="submission" date="2025-08" db="UniProtKB">
        <authorList>
            <consortium name="Ensembl"/>
        </authorList>
    </citation>
    <scope>IDENTIFICATION</scope>
</reference>
<keyword evidence="9 10" id="KW-0472">Membrane</keyword>
<dbReference type="OrthoDB" id="10067964at2759"/>
<dbReference type="Pfam" id="PF14828">
    <property type="entry name" value="Amnionless"/>
    <property type="match status" value="1"/>
</dbReference>
<evidence type="ECO:0000313" key="12">
    <source>
        <dbReference type="Ensembl" id="ENSGWIP00000037442.1"/>
    </source>
</evidence>
<proteinExistence type="predicted"/>
<evidence type="ECO:0000256" key="4">
    <source>
        <dbReference type="ARBA" id="ARBA00022475"/>
    </source>
</evidence>
<sequence>MSKIPDVLLLFCFFGTAGALYKQWIPDTNYENKSNWDKGEVPCGSDTVQFAAQRKISVFVKNAHAVKEMRLPIDGEFILVIGAGFYVDNGQESGCGQGVTAHFTDSQPVQWFNPALWQTASTLSDLQFEKFLFSVHEESIPCAYDDVVFKKDTSFRVDTSSSQPIIPVRTVFLLGKTYEIGSEFSQYLSSRTGRLQFQGSSVVTVGNPGCGDPSGCVCGNSVNHQDICSTVTCGSLSCKKPLLPLGHCCGICGAILTIQFASNFNLQNYRERINHLFLILPQYKSIQLGMSKVQRSQRLLGILPFGTSPDIQVVILDGGKGKLAEDLAWDIINDARVHGSNLGITEAEFQASSGSNSSQSSGTAGMVVGVVFGVLLVLTLIVILVVLVQRRVLRMPPMPSLIIFRSNHDIGDLGGPLDHGFDNPIFDKPSMLPEMPSLYETSASIALSQTGVHFVNPVYDENETDFNA</sequence>
<dbReference type="GO" id="GO:0030139">
    <property type="term" value="C:endocytic vesicle"/>
    <property type="evidence" value="ECO:0007669"/>
    <property type="project" value="TreeGrafter"/>
</dbReference>
<dbReference type="PANTHER" id="PTHR14995:SF2">
    <property type="entry name" value="PROTEIN AMNIONLESS"/>
    <property type="match status" value="1"/>
</dbReference>
<evidence type="ECO:0000256" key="3">
    <source>
        <dbReference type="ARBA" id="ARBA00022448"/>
    </source>
</evidence>
<evidence type="ECO:0000256" key="7">
    <source>
        <dbReference type="ARBA" id="ARBA00022927"/>
    </source>
</evidence>
<feature type="chain" id="PRO_5034805945" description="Protein amnionless" evidence="11">
    <location>
        <begin position="20"/>
        <end position="468"/>
    </location>
</feature>
<dbReference type="Proteomes" id="UP000694680">
    <property type="component" value="Chromosome 8"/>
</dbReference>
<dbReference type="AlphaFoldDB" id="A0A8C5GYW7"/>
<keyword evidence="13" id="KW-1185">Reference proteome</keyword>
<keyword evidence="4" id="KW-1003">Cell membrane</keyword>
<evidence type="ECO:0000256" key="2">
    <source>
        <dbReference type="ARBA" id="ARBA00021200"/>
    </source>
</evidence>
<dbReference type="Ensembl" id="ENSGWIT00000040784.1">
    <property type="protein sequence ID" value="ENSGWIP00000037442.1"/>
    <property type="gene ID" value="ENSGWIG00000019261.1"/>
</dbReference>
<evidence type="ECO:0000256" key="9">
    <source>
        <dbReference type="ARBA" id="ARBA00023136"/>
    </source>
</evidence>
<evidence type="ECO:0000256" key="8">
    <source>
        <dbReference type="ARBA" id="ARBA00022989"/>
    </source>
</evidence>
<keyword evidence="7" id="KW-0653">Protein transport</keyword>
<keyword evidence="3" id="KW-0813">Transport</keyword>
<gene>
    <name evidence="12" type="primary">amn</name>
</gene>
<keyword evidence="6 11" id="KW-0732">Signal</keyword>
<name>A0A8C5GYW7_GOUWI</name>
<dbReference type="RefSeq" id="XP_028310944.1">
    <property type="nucleotide sequence ID" value="XM_028455143.1"/>
</dbReference>
<reference evidence="12" key="1">
    <citation type="submission" date="2020-06" db="EMBL/GenBank/DDBJ databases">
        <authorList>
            <consortium name="Wellcome Sanger Institute Data Sharing"/>
        </authorList>
    </citation>
    <scope>NUCLEOTIDE SEQUENCE [LARGE SCALE GENOMIC DNA]</scope>
</reference>
<keyword evidence="8 10" id="KW-1133">Transmembrane helix</keyword>
<dbReference type="GO" id="GO:0016324">
    <property type="term" value="C:apical plasma membrane"/>
    <property type="evidence" value="ECO:0007669"/>
    <property type="project" value="TreeGrafter"/>
</dbReference>
<dbReference type="InterPro" id="IPR026112">
    <property type="entry name" value="AMN"/>
</dbReference>
<evidence type="ECO:0000256" key="6">
    <source>
        <dbReference type="ARBA" id="ARBA00022729"/>
    </source>
</evidence>
<feature type="transmembrane region" description="Helical" evidence="10">
    <location>
        <begin position="364"/>
        <end position="388"/>
    </location>
</feature>
<dbReference type="PANTHER" id="PTHR14995">
    <property type="entry name" value="AMNIONLESS"/>
    <property type="match status" value="1"/>
</dbReference>
<keyword evidence="5 10" id="KW-0812">Transmembrane</keyword>
<reference evidence="12" key="3">
    <citation type="submission" date="2025-09" db="UniProtKB">
        <authorList>
            <consortium name="Ensembl"/>
        </authorList>
    </citation>
    <scope>IDENTIFICATION</scope>
</reference>
<organism evidence="12 13">
    <name type="scientific">Gouania willdenowi</name>
    <name type="common">Blunt-snouted clingfish</name>
    <name type="synonym">Lepadogaster willdenowi</name>
    <dbReference type="NCBI Taxonomy" id="441366"/>
    <lineage>
        <taxon>Eukaryota</taxon>
        <taxon>Metazoa</taxon>
        <taxon>Chordata</taxon>
        <taxon>Craniata</taxon>
        <taxon>Vertebrata</taxon>
        <taxon>Euteleostomi</taxon>
        <taxon>Actinopterygii</taxon>
        <taxon>Neopterygii</taxon>
        <taxon>Teleostei</taxon>
        <taxon>Neoteleostei</taxon>
        <taxon>Acanthomorphata</taxon>
        <taxon>Ovalentaria</taxon>
        <taxon>Blenniimorphae</taxon>
        <taxon>Blenniiformes</taxon>
        <taxon>Gobiesocoidei</taxon>
        <taxon>Gobiesocidae</taxon>
        <taxon>Gobiesocinae</taxon>
        <taxon>Gouania</taxon>
    </lineage>
</organism>
<evidence type="ECO:0000256" key="11">
    <source>
        <dbReference type="SAM" id="SignalP"/>
    </source>
</evidence>
<dbReference type="GeneID" id="114468318"/>
<evidence type="ECO:0000256" key="10">
    <source>
        <dbReference type="SAM" id="Phobius"/>
    </source>
</evidence>
<protein>
    <recommendedName>
        <fullName evidence="2">Protein amnionless</fullName>
    </recommendedName>
</protein>
<accession>A0A8C5GYW7</accession>
<dbReference type="GO" id="GO:0006898">
    <property type="term" value="P:receptor-mediated endocytosis"/>
    <property type="evidence" value="ECO:0007669"/>
    <property type="project" value="TreeGrafter"/>
</dbReference>
<evidence type="ECO:0000256" key="1">
    <source>
        <dbReference type="ARBA" id="ARBA00004251"/>
    </source>
</evidence>
<evidence type="ECO:0000256" key="5">
    <source>
        <dbReference type="ARBA" id="ARBA00022692"/>
    </source>
</evidence>
<feature type="signal peptide" evidence="11">
    <location>
        <begin position="1"/>
        <end position="19"/>
    </location>
</feature>
<dbReference type="CTD" id="81693"/>
<evidence type="ECO:0000313" key="13">
    <source>
        <dbReference type="Proteomes" id="UP000694680"/>
    </source>
</evidence>
<comment type="subcellular location">
    <subcellularLocation>
        <location evidence="1">Cell membrane</location>
        <topology evidence="1">Single-pass type I membrane protein</topology>
    </subcellularLocation>
</comment>
<dbReference type="GO" id="GO:0015031">
    <property type="term" value="P:protein transport"/>
    <property type="evidence" value="ECO:0007669"/>
    <property type="project" value="UniProtKB-KW"/>
</dbReference>